<evidence type="ECO:0000313" key="2">
    <source>
        <dbReference type="Proteomes" id="UP001596410"/>
    </source>
</evidence>
<organism evidence="1 2">
    <name type="scientific">Halobacillus seohaensis</name>
    <dbReference type="NCBI Taxonomy" id="447421"/>
    <lineage>
        <taxon>Bacteria</taxon>
        <taxon>Bacillati</taxon>
        <taxon>Bacillota</taxon>
        <taxon>Bacilli</taxon>
        <taxon>Bacillales</taxon>
        <taxon>Bacillaceae</taxon>
        <taxon>Halobacillus</taxon>
    </lineage>
</organism>
<dbReference type="EMBL" id="JBHSZV010000011">
    <property type="protein sequence ID" value="MFC7061048.1"/>
    <property type="molecule type" value="Genomic_DNA"/>
</dbReference>
<dbReference type="Proteomes" id="UP001596410">
    <property type="component" value="Unassembled WGS sequence"/>
</dbReference>
<name>A0ABW2EFW9_9BACI</name>
<accession>A0ABW2EFW9</accession>
<sequence length="108" mass="12945">MNYDEAVEVLEAMQELFYGKFKISKRKLDFFVPQLEKMEFTPVMDKLYDYASVYPFPPTLSDIAVYPQKPNEHLEKKRQWDEEAANVPEETKRLFEEKFNELLKKVSK</sequence>
<dbReference type="SUPFAM" id="SSF89064">
    <property type="entry name" value="Replisome organizer (g39p helicase loader/inhibitor protein)"/>
    <property type="match status" value="1"/>
</dbReference>
<comment type="caution">
    <text evidence="1">The sequence shown here is derived from an EMBL/GenBank/DDBJ whole genome shotgun (WGS) entry which is preliminary data.</text>
</comment>
<evidence type="ECO:0000313" key="1">
    <source>
        <dbReference type="EMBL" id="MFC7061048.1"/>
    </source>
</evidence>
<gene>
    <name evidence="1" type="ORF">ACFQIC_04100</name>
</gene>
<dbReference type="RefSeq" id="WP_204708860.1">
    <property type="nucleotide sequence ID" value="NZ_JBHSZV010000011.1"/>
</dbReference>
<proteinExistence type="predicted"/>
<reference evidence="2" key="1">
    <citation type="journal article" date="2019" name="Int. J. Syst. Evol. Microbiol.">
        <title>The Global Catalogue of Microorganisms (GCM) 10K type strain sequencing project: providing services to taxonomists for standard genome sequencing and annotation.</title>
        <authorList>
            <consortium name="The Broad Institute Genomics Platform"/>
            <consortium name="The Broad Institute Genome Sequencing Center for Infectious Disease"/>
            <person name="Wu L."/>
            <person name="Ma J."/>
        </authorList>
    </citation>
    <scope>NUCLEOTIDE SEQUENCE [LARGE SCALE GENOMIC DNA]</scope>
    <source>
        <strain evidence="2">CGMCC 4.1621</strain>
    </source>
</reference>
<dbReference type="Gene3D" id="1.10.8.200">
    <property type="entry name" value="Replisome organizer (g39p helicase loader/inhibitor protein)"/>
    <property type="match status" value="1"/>
</dbReference>
<protein>
    <recommendedName>
        <fullName evidence="3">Replicative helicase inhibitor G39P N-terminal domain-containing protein</fullName>
    </recommendedName>
</protein>
<evidence type="ECO:0008006" key="3">
    <source>
        <dbReference type="Google" id="ProtNLM"/>
    </source>
</evidence>
<keyword evidence="2" id="KW-1185">Reference proteome</keyword>
<dbReference type="InterPro" id="IPR036173">
    <property type="entry name" value="G39-like_N_sf"/>
</dbReference>